<dbReference type="SUPFAM" id="SSF56112">
    <property type="entry name" value="Protein kinase-like (PK-like)"/>
    <property type="match status" value="1"/>
</dbReference>
<evidence type="ECO:0000259" key="1">
    <source>
        <dbReference type="PROSITE" id="PS50011"/>
    </source>
</evidence>
<keyword evidence="2" id="KW-0723">Serine/threonine-protein kinase</keyword>
<dbReference type="GO" id="GO:0004674">
    <property type="term" value="F:protein serine/threonine kinase activity"/>
    <property type="evidence" value="ECO:0007669"/>
    <property type="project" value="UniProtKB-KW"/>
</dbReference>
<feature type="domain" description="Protein kinase" evidence="1">
    <location>
        <begin position="29"/>
        <end position="297"/>
    </location>
</feature>
<dbReference type="RefSeq" id="WP_240268681.1">
    <property type="nucleotide sequence ID" value="NZ_JAKSXN010000015.1"/>
</dbReference>
<dbReference type="InterPro" id="IPR000719">
    <property type="entry name" value="Prot_kinase_dom"/>
</dbReference>
<comment type="caution">
    <text evidence="2">The sequence shown here is derived from an EMBL/GenBank/DDBJ whole genome shotgun (WGS) entry which is preliminary data.</text>
</comment>
<protein>
    <submittedName>
        <fullName evidence="2">Serine/threonine protein kinase</fullName>
    </submittedName>
</protein>
<dbReference type="Proteomes" id="UP001597211">
    <property type="component" value="Unassembled WGS sequence"/>
</dbReference>
<dbReference type="PANTHER" id="PTHR24361">
    <property type="entry name" value="MITOGEN-ACTIVATED KINASE KINASE KINASE"/>
    <property type="match status" value="1"/>
</dbReference>
<evidence type="ECO:0000313" key="2">
    <source>
        <dbReference type="EMBL" id="MFD1181714.1"/>
    </source>
</evidence>
<dbReference type="Pfam" id="PF00069">
    <property type="entry name" value="Pkinase"/>
    <property type="match status" value="1"/>
</dbReference>
<proteinExistence type="predicted"/>
<sequence>MRFFKFFGTFRAAWRDYRAEPNTLLGQRYLIKSLMGEGSYGLTYLGIDQTDGRLVAVKQARPSKGSLARQLLEREARILKSLDHPRIPAYKEMMTIGRQAYLVMSVLEGETLEDLIFEQGWRFSEADCARITLQLLELVRYIHQQRIVHLDLRIPNILMYEGELSMIDFGLARAVGEPPFPIPPVRAYPRKTAASLEASRLSSPAEPQSDLMDVGHFMLFLLYSTFESPLSTMNAENQCWQEELALPPCLTEIIERLLQVREPYADASDAIAALRAFLSPSVDRPVSFVSHNEYNRR</sequence>
<evidence type="ECO:0000313" key="3">
    <source>
        <dbReference type="Proteomes" id="UP001597211"/>
    </source>
</evidence>
<name>A0ABW3SAC0_9BACL</name>
<keyword evidence="2" id="KW-0418">Kinase</keyword>
<dbReference type="Gene3D" id="1.10.510.10">
    <property type="entry name" value="Transferase(Phosphotransferase) domain 1"/>
    <property type="match status" value="1"/>
</dbReference>
<organism evidence="2 3">
    <name type="scientific">Paenibacillus timonensis</name>
    <dbReference type="NCBI Taxonomy" id="225915"/>
    <lineage>
        <taxon>Bacteria</taxon>
        <taxon>Bacillati</taxon>
        <taxon>Bacillota</taxon>
        <taxon>Bacilli</taxon>
        <taxon>Bacillales</taxon>
        <taxon>Paenibacillaceae</taxon>
        <taxon>Paenibacillus</taxon>
    </lineage>
</organism>
<keyword evidence="3" id="KW-1185">Reference proteome</keyword>
<dbReference type="InterPro" id="IPR053235">
    <property type="entry name" value="Ser_Thr_kinase"/>
</dbReference>
<gene>
    <name evidence="2" type="ORF">ACFQ2Z_10115</name>
</gene>
<keyword evidence="2" id="KW-0808">Transferase</keyword>
<reference evidence="3" key="1">
    <citation type="journal article" date="2019" name="Int. J. Syst. Evol. Microbiol.">
        <title>The Global Catalogue of Microorganisms (GCM) 10K type strain sequencing project: providing services to taxonomists for standard genome sequencing and annotation.</title>
        <authorList>
            <consortium name="The Broad Institute Genomics Platform"/>
            <consortium name="The Broad Institute Genome Sequencing Center for Infectious Disease"/>
            <person name="Wu L."/>
            <person name="Ma J."/>
        </authorList>
    </citation>
    <scope>NUCLEOTIDE SEQUENCE [LARGE SCALE GENOMIC DNA]</scope>
    <source>
        <strain evidence="3">CCUG 48216</strain>
    </source>
</reference>
<dbReference type="InterPro" id="IPR011009">
    <property type="entry name" value="Kinase-like_dom_sf"/>
</dbReference>
<dbReference type="EMBL" id="JBHTKZ010000015">
    <property type="protein sequence ID" value="MFD1181714.1"/>
    <property type="molecule type" value="Genomic_DNA"/>
</dbReference>
<accession>A0ABW3SAC0</accession>
<dbReference type="PROSITE" id="PS50011">
    <property type="entry name" value="PROTEIN_KINASE_DOM"/>
    <property type="match status" value="1"/>
</dbReference>